<proteinExistence type="predicted"/>
<feature type="transmembrane region" description="Helical" evidence="6">
    <location>
        <begin position="752"/>
        <end position="776"/>
    </location>
</feature>
<dbReference type="EMBL" id="BOOF01000012">
    <property type="protein sequence ID" value="GIH61714.1"/>
    <property type="molecule type" value="Genomic_DNA"/>
</dbReference>
<evidence type="ECO:0000256" key="6">
    <source>
        <dbReference type="SAM" id="Phobius"/>
    </source>
</evidence>
<gene>
    <name evidence="8" type="ORF">Msi02_25310</name>
</gene>
<feature type="transmembrane region" description="Helical" evidence="6">
    <location>
        <begin position="333"/>
        <end position="359"/>
    </location>
</feature>
<evidence type="ECO:0000256" key="1">
    <source>
        <dbReference type="ARBA" id="ARBA00004651"/>
    </source>
</evidence>
<feature type="transmembrane region" description="Helical" evidence="6">
    <location>
        <begin position="796"/>
        <end position="829"/>
    </location>
</feature>
<protein>
    <submittedName>
        <fullName evidence="8">Membrane protein</fullName>
    </submittedName>
</protein>
<feature type="transmembrane region" description="Helical" evidence="6">
    <location>
        <begin position="409"/>
        <end position="429"/>
    </location>
</feature>
<feature type="transmembrane region" description="Helical" evidence="6">
    <location>
        <begin position="365"/>
        <end position="388"/>
    </location>
</feature>
<feature type="domain" description="ABC3 transporter permease C-terminal" evidence="7">
    <location>
        <begin position="709"/>
        <end position="816"/>
    </location>
</feature>
<sequence>MIRILGVHRGVAALLAALVFGAALVVSALPRMVESSLDAAARSVIGSAPPATASLGVQFTRRFDLTPLRTTAEVAEADTAWRALLPPALREVADPAPLFEITAPPMLVNEQTHRYLTLKWASGADRRVRYVEGGPPGPGSGTRLEVAVPAVAATEMSIKTGDTLRLGELTAKVTGLFEPARPADRFWAFEPELTYVIRSRVPLATEDDLTVTALTDGDSLAGAELPLVYRWIVTPEPDRITAGNAQDVLAATEEFGRRLGRQDLELVLSTGFDRLLKEYLDRLAVTRALITVFLTGLAVVCLGTTALAVLLLVRRVQGDLLLMRARGASLARVVRACGGAVVLAAVPAAVAGQVAAGFVPGAPTAAARLGPAALAAGTVAIACAAVALGQSATWRSPRRRAHGRLTGSAARRIVVEILVLVVAVASLHLLRTRGLGTGDAFLALAPVLLALAVALAVLRAGPAVIHLAFRVAARRSAAVPFLGLAAARAVPGAALPVLTLLPAVALAAYGMATAGGLEAAQRQTAWERTGAEIRVERAQGIPPETVEQIVHAPGVRAVVPAAVGTTVAEVGFEGRPATVVAVDLDAYRRLVAGSPLRLPELPERPARATGALVSHDLSAMRSFEIGWPARMTVTPAGTVDAMPGVRAGDGALIVLPAAPDHVNTLLIAGDAGAVRPLLPSGARMTTVAGALAEITGTPLTAALTAALRVAAVALAAYALAAVAIALTGGAARRAEDLGLLRALGLTRRQAGLITVLEAAPLLVLTAVAGLAAGLAMPALLGAGIDLSAYAGGRPGALAAGAALPVLPAALAGALAAGVSAVALAGAYLGGSRGHSG</sequence>
<keyword evidence="5 6" id="KW-0472">Membrane</keyword>
<feature type="transmembrane region" description="Helical" evidence="6">
    <location>
        <begin position="490"/>
        <end position="512"/>
    </location>
</feature>
<reference evidence="8 9" key="1">
    <citation type="submission" date="2021-01" db="EMBL/GenBank/DDBJ databases">
        <title>Whole genome shotgun sequence of Microbispora siamensis NBRC 104113.</title>
        <authorList>
            <person name="Komaki H."/>
            <person name="Tamura T."/>
        </authorList>
    </citation>
    <scope>NUCLEOTIDE SEQUENCE [LARGE SCALE GENOMIC DNA]</scope>
    <source>
        <strain evidence="8 9">NBRC 104113</strain>
    </source>
</reference>
<feature type="transmembrane region" description="Helical" evidence="6">
    <location>
        <begin position="441"/>
        <end position="469"/>
    </location>
</feature>
<keyword evidence="9" id="KW-1185">Reference proteome</keyword>
<evidence type="ECO:0000313" key="9">
    <source>
        <dbReference type="Proteomes" id="UP000660454"/>
    </source>
</evidence>
<evidence type="ECO:0000259" key="7">
    <source>
        <dbReference type="Pfam" id="PF02687"/>
    </source>
</evidence>
<keyword evidence="2" id="KW-1003">Cell membrane</keyword>
<feature type="transmembrane region" description="Helical" evidence="6">
    <location>
        <begin position="288"/>
        <end position="313"/>
    </location>
</feature>
<evidence type="ECO:0000256" key="2">
    <source>
        <dbReference type="ARBA" id="ARBA00022475"/>
    </source>
</evidence>
<keyword evidence="3 6" id="KW-0812">Transmembrane</keyword>
<organism evidence="8 9">
    <name type="scientific">Microbispora siamensis</name>
    <dbReference type="NCBI Taxonomy" id="564413"/>
    <lineage>
        <taxon>Bacteria</taxon>
        <taxon>Bacillati</taxon>
        <taxon>Actinomycetota</taxon>
        <taxon>Actinomycetes</taxon>
        <taxon>Streptosporangiales</taxon>
        <taxon>Streptosporangiaceae</taxon>
        <taxon>Microbispora</taxon>
    </lineage>
</organism>
<evidence type="ECO:0000256" key="5">
    <source>
        <dbReference type="ARBA" id="ARBA00023136"/>
    </source>
</evidence>
<dbReference type="RefSeq" id="WP_204048510.1">
    <property type="nucleotide sequence ID" value="NZ_BOOF01000012.1"/>
</dbReference>
<evidence type="ECO:0000313" key="8">
    <source>
        <dbReference type="EMBL" id="GIH61714.1"/>
    </source>
</evidence>
<evidence type="ECO:0000256" key="4">
    <source>
        <dbReference type="ARBA" id="ARBA00022989"/>
    </source>
</evidence>
<dbReference type="Proteomes" id="UP000660454">
    <property type="component" value="Unassembled WGS sequence"/>
</dbReference>
<keyword evidence="4 6" id="KW-1133">Transmembrane helix</keyword>
<evidence type="ECO:0000256" key="3">
    <source>
        <dbReference type="ARBA" id="ARBA00022692"/>
    </source>
</evidence>
<feature type="transmembrane region" description="Helical" evidence="6">
    <location>
        <begin position="709"/>
        <end position="731"/>
    </location>
</feature>
<name>A0ABQ4GJV4_9ACTN</name>
<accession>A0ABQ4GJV4</accession>
<dbReference type="InterPro" id="IPR003838">
    <property type="entry name" value="ABC3_permease_C"/>
</dbReference>
<dbReference type="Pfam" id="PF02687">
    <property type="entry name" value="FtsX"/>
    <property type="match status" value="1"/>
</dbReference>
<comment type="subcellular location">
    <subcellularLocation>
        <location evidence="1">Cell membrane</location>
        <topology evidence="1">Multi-pass membrane protein</topology>
    </subcellularLocation>
</comment>
<comment type="caution">
    <text evidence="8">The sequence shown here is derived from an EMBL/GenBank/DDBJ whole genome shotgun (WGS) entry which is preliminary data.</text>
</comment>